<reference evidence="1" key="1">
    <citation type="submission" date="2015-12" db="EMBL/GenBank/DDBJ databases">
        <title>Gene expression during late stages of embryo sac development: a critical building block for successful pollen-pistil interactions.</title>
        <authorList>
            <person name="Liu Y."/>
            <person name="Joly V."/>
            <person name="Sabar M."/>
            <person name="Matton D.P."/>
        </authorList>
    </citation>
    <scope>NUCLEOTIDE SEQUENCE</scope>
</reference>
<protein>
    <submittedName>
        <fullName evidence="1">Putative ovule protein</fullName>
    </submittedName>
</protein>
<evidence type="ECO:0000313" key="1">
    <source>
        <dbReference type="EMBL" id="JAP17228.1"/>
    </source>
</evidence>
<name>A0A0V0H9U9_SOLCH</name>
<dbReference type="AlphaFoldDB" id="A0A0V0H9U9"/>
<accession>A0A0V0H9U9</accession>
<proteinExistence type="predicted"/>
<dbReference type="EMBL" id="GEDG01022787">
    <property type="protein sequence ID" value="JAP17228.1"/>
    <property type="molecule type" value="Transcribed_RNA"/>
</dbReference>
<sequence length="74" mass="8921">MVVGFMLHSEMNQKRQSKGMISHKQIYFQITQHASPEIPNNRSYQDTFLISFEFIMICLPMIYRISDIYEFYFS</sequence>
<organism evidence="1">
    <name type="scientific">Solanum chacoense</name>
    <name type="common">Chaco potato</name>
    <dbReference type="NCBI Taxonomy" id="4108"/>
    <lineage>
        <taxon>Eukaryota</taxon>
        <taxon>Viridiplantae</taxon>
        <taxon>Streptophyta</taxon>
        <taxon>Embryophyta</taxon>
        <taxon>Tracheophyta</taxon>
        <taxon>Spermatophyta</taxon>
        <taxon>Magnoliopsida</taxon>
        <taxon>eudicotyledons</taxon>
        <taxon>Gunneridae</taxon>
        <taxon>Pentapetalae</taxon>
        <taxon>asterids</taxon>
        <taxon>lamiids</taxon>
        <taxon>Solanales</taxon>
        <taxon>Solanaceae</taxon>
        <taxon>Solanoideae</taxon>
        <taxon>Solaneae</taxon>
        <taxon>Solanum</taxon>
    </lineage>
</organism>